<feature type="domain" description="Aminotransferase class I/classII large" evidence="14">
    <location>
        <begin position="30"/>
        <end position="398"/>
    </location>
</feature>
<dbReference type="InterPro" id="IPR015421">
    <property type="entry name" value="PyrdxlP-dep_Trfase_major"/>
</dbReference>
<dbReference type="InterPro" id="IPR004839">
    <property type="entry name" value="Aminotransferase_I/II_large"/>
</dbReference>
<keyword evidence="6 13" id="KW-0032">Aminotransferase</keyword>
<protein>
    <recommendedName>
        <fullName evidence="13">Aspartate aminotransferase</fullName>
        <ecNumber evidence="13">2.6.1.1</ecNumber>
    </recommendedName>
</protein>
<evidence type="ECO:0000256" key="12">
    <source>
        <dbReference type="ARBA" id="ARBA00049350"/>
    </source>
</evidence>
<gene>
    <name evidence="15" type="ORF">CHS0354_041044</name>
</gene>
<name>A0AAE0SDN2_9BIVA</name>
<comment type="catalytic activity">
    <reaction evidence="12">
        <text>L-cysteine + 2-oxoglutarate = 2-oxo-3-sulfanylpropanoate + L-glutamate</text>
        <dbReference type="Rhea" id="RHEA:17441"/>
        <dbReference type="ChEBI" id="CHEBI:16810"/>
        <dbReference type="ChEBI" id="CHEBI:29985"/>
        <dbReference type="ChEBI" id="CHEBI:35235"/>
        <dbReference type="ChEBI" id="CHEBI:57678"/>
        <dbReference type="EC" id="2.6.1.3"/>
    </reaction>
    <physiologicalReaction direction="left-to-right" evidence="12">
        <dbReference type="Rhea" id="RHEA:17442"/>
    </physiologicalReaction>
</comment>
<dbReference type="InterPro" id="IPR000796">
    <property type="entry name" value="Asp_trans"/>
</dbReference>
<comment type="caution">
    <text evidence="15">The sequence shown here is derived from an EMBL/GenBank/DDBJ whole genome shotgun (WGS) entry which is preliminary data.</text>
</comment>
<dbReference type="Pfam" id="PF00155">
    <property type="entry name" value="Aminotran_1_2"/>
    <property type="match status" value="1"/>
</dbReference>
<dbReference type="GO" id="GO:0004069">
    <property type="term" value="F:L-aspartate:2-oxoglutarate aminotransferase activity"/>
    <property type="evidence" value="ECO:0007669"/>
    <property type="project" value="UniProtKB-EC"/>
</dbReference>
<comment type="cofactor">
    <cofactor evidence="1">
        <name>pyridoxal 5'-phosphate</name>
        <dbReference type="ChEBI" id="CHEBI:597326"/>
    </cofactor>
</comment>
<evidence type="ECO:0000313" key="16">
    <source>
        <dbReference type="Proteomes" id="UP001195483"/>
    </source>
</evidence>
<evidence type="ECO:0000256" key="9">
    <source>
        <dbReference type="ARBA" id="ARBA00036027"/>
    </source>
</evidence>
<evidence type="ECO:0000256" key="13">
    <source>
        <dbReference type="RuleBase" id="RU000480"/>
    </source>
</evidence>
<evidence type="ECO:0000256" key="5">
    <source>
        <dbReference type="ARBA" id="ARBA00022490"/>
    </source>
</evidence>
<comment type="miscellaneous">
    <text evidence="13">In eukaryotes there are cytoplasmic, mitochondrial and chloroplastic isozymes.</text>
</comment>
<dbReference type="PANTHER" id="PTHR11879:SF55">
    <property type="entry name" value="GLUTAMATE OXALOACETATE TRANSAMINASE 1, ISOFORM B"/>
    <property type="match status" value="1"/>
</dbReference>
<evidence type="ECO:0000256" key="1">
    <source>
        <dbReference type="ARBA" id="ARBA00001933"/>
    </source>
</evidence>
<comment type="similarity">
    <text evidence="3">Belongs to the class-I pyridoxal-phosphate-dependent aminotransferase family.</text>
</comment>
<evidence type="ECO:0000256" key="10">
    <source>
        <dbReference type="ARBA" id="ARBA00048507"/>
    </source>
</evidence>
<dbReference type="PANTHER" id="PTHR11879">
    <property type="entry name" value="ASPARTATE AMINOTRANSFERASE"/>
    <property type="match status" value="1"/>
</dbReference>
<organism evidence="15 16">
    <name type="scientific">Potamilus streckersoni</name>
    <dbReference type="NCBI Taxonomy" id="2493646"/>
    <lineage>
        <taxon>Eukaryota</taxon>
        <taxon>Metazoa</taxon>
        <taxon>Spiralia</taxon>
        <taxon>Lophotrochozoa</taxon>
        <taxon>Mollusca</taxon>
        <taxon>Bivalvia</taxon>
        <taxon>Autobranchia</taxon>
        <taxon>Heteroconchia</taxon>
        <taxon>Palaeoheterodonta</taxon>
        <taxon>Unionida</taxon>
        <taxon>Unionoidea</taxon>
        <taxon>Unionidae</taxon>
        <taxon>Ambleminae</taxon>
        <taxon>Lampsilini</taxon>
        <taxon>Potamilus</taxon>
    </lineage>
</organism>
<evidence type="ECO:0000256" key="11">
    <source>
        <dbReference type="ARBA" id="ARBA00048761"/>
    </source>
</evidence>
<evidence type="ECO:0000256" key="7">
    <source>
        <dbReference type="ARBA" id="ARBA00022679"/>
    </source>
</evidence>
<reference evidence="15" key="2">
    <citation type="journal article" date="2021" name="Genome Biol. Evol.">
        <title>Developing a high-quality reference genome for a parasitic bivalve with doubly uniparental inheritance (Bivalvia: Unionida).</title>
        <authorList>
            <person name="Smith C.H."/>
        </authorList>
    </citation>
    <scope>NUCLEOTIDE SEQUENCE</scope>
    <source>
        <strain evidence="15">CHS0354</strain>
        <tissue evidence="15">Mantle</tissue>
    </source>
</reference>
<evidence type="ECO:0000259" key="14">
    <source>
        <dbReference type="Pfam" id="PF00155"/>
    </source>
</evidence>
<dbReference type="GO" id="GO:0047801">
    <property type="term" value="F:L-cysteine transaminase activity"/>
    <property type="evidence" value="ECO:0007669"/>
    <property type="project" value="UniProtKB-EC"/>
</dbReference>
<keyword evidence="16" id="KW-1185">Reference proteome</keyword>
<dbReference type="GO" id="GO:0006532">
    <property type="term" value="P:aspartate biosynthetic process"/>
    <property type="evidence" value="ECO:0007669"/>
    <property type="project" value="TreeGrafter"/>
</dbReference>
<dbReference type="Gene3D" id="3.90.1150.10">
    <property type="entry name" value="Aspartate Aminotransferase, domain 1"/>
    <property type="match status" value="1"/>
</dbReference>
<dbReference type="EMBL" id="JAEAOA010002345">
    <property type="protein sequence ID" value="KAK3590019.1"/>
    <property type="molecule type" value="Genomic_DNA"/>
</dbReference>
<proteinExistence type="inferred from homology"/>
<reference evidence="15" key="1">
    <citation type="journal article" date="2021" name="Genome Biol. Evol.">
        <title>A High-Quality Reference Genome for a Parasitic Bivalve with Doubly Uniparental Inheritance (Bivalvia: Unionida).</title>
        <authorList>
            <person name="Smith C.H."/>
        </authorList>
    </citation>
    <scope>NUCLEOTIDE SEQUENCE</scope>
    <source>
        <strain evidence="15">CHS0354</strain>
    </source>
</reference>
<evidence type="ECO:0000256" key="2">
    <source>
        <dbReference type="ARBA" id="ARBA00004496"/>
    </source>
</evidence>
<reference evidence="15" key="3">
    <citation type="submission" date="2023-05" db="EMBL/GenBank/DDBJ databases">
        <authorList>
            <person name="Smith C.H."/>
        </authorList>
    </citation>
    <scope>NUCLEOTIDE SEQUENCE</scope>
    <source>
        <strain evidence="15">CHS0354</strain>
        <tissue evidence="15">Mantle</tissue>
    </source>
</reference>
<dbReference type="EC" id="2.6.1.1" evidence="13"/>
<dbReference type="Proteomes" id="UP001195483">
    <property type="component" value="Unassembled WGS sequence"/>
</dbReference>
<keyword evidence="8" id="KW-0663">Pyridoxal phosphate</keyword>
<keyword evidence="5" id="KW-0963">Cytoplasm</keyword>
<dbReference type="PRINTS" id="PR00799">
    <property type="entry name" value="TRANSAMINASE"/>
</dbReference>
<dbReference type="InterPro" id="IPR004838">
    <property type="entry name" value="NHTrfase_class1_PyrdxlP-BS"/>
</dbReference>
<accession>A0AAE0SDN2</accession>
<dbReference type="FunFam" id="3.90.1150.10:FF:000001">
    <property type="entry name" value="Aspartate aminotransferase"/>
    <property type="match status" value="1"/>
</dbReference>
<evidence type="ECO:0000256" key="3">
    <source>
        <dbReference type="ARBA" id="ARBA00007441"/>
    </source>
</evidence>
<dbReference type="FunFam" id="3.40.640.10:FF:000044">
    <property type="entry name" value="Aspartate aminotransferase"/>
    <property type="match status" value="1"/>
</dbReference>
<sequence length="412" mass="46479">MASRFADVDVAPPIEVFALIAQHNEDPHPNKVNLSVGAYRTDEGKPWVLPVVRTVEAQMATDPTLNHEYLPVAGLPDFRAAAVKLLLGEDNPALVENRVEGVQALGGTGALRLAADFLKIIKQCDNVIMSNPTWENHRMIFKNCGYGNIKQHRYWNAEMKGLDLNGMLEDIKAMPDETVVVLHACAHNPTGVDPTQEQWKKIADICEQKKAYVLMDIAYQGFTSGDIERDSWAVRYFVSRGFELFASQSFSKNFGLYNERVGNLCIVTKDTESKMRVKSQMEIIVRTTWSNPPNYGARIVASVLNNPALYSEWKEHIKTMSDRIRLMRDQLFQKLKMLGTPGKWDHIVHQQGMFSYTGLNTTQVEHLVKKYHIYLLKSGRINMCGLTTSNMDYVANAIHDAVTSSMTQQAQL</sequence>
<dbReference type="GO" id="GO:0030170">
    <property type="term" value="F:pyridoxal phosphate binding"/>
    <property type="evidence" value="ECO:0007669"/>
    <property type="project" value="InterPro"/>
</dbReference>
<comment type="subunit">
    <text evidence="4 13">Homodimer.</text>
</comment>
<dbReference type="Gene3D" id="3.40.640.10">
    <property type="entry name" value="Type I PLP-dependent aspartate aminotransferase-like (Major domain)"/>
    <property type="match status" value="1"/>
</dbReference>
<dbReference type="AlphaFoldDB" id="A0AAE0SDN2"/>
<dbReference type="InterPro" id="IPR015424">
    <property type="entry name" value="PyrdxlP-dep_Trfase"/>
</dbReference>
<dbReference type="GO" id="GO:0005829">
    <property type="term" value="C:cytosol"/>
    <property type="evidence" value="ECO:0007669"/>
    <property type="project" value="TreeGrafter"/>
</dbReference>
<comment type="subcellular location">
    <subcellularLocation>
        <location evidence="2">Cytoplasm</location>
    </subcellularLocation>
</comment>
<dbReference type="SUPFAM" id="SSF53383">
    <property type="entry name" value="PLP-dependent transferases"/>
    <property type="match status" value="1"/>
</dbReference>
<keyword evidence="7 13" id="KW-0808">Transferase</keyword>
<dbReference type="NCBIfam" id="NF006719">
    <property type="entry name" value="PRK09257.1"/>
    <property type="match status" value="1"/>
</dbReference>
<dbReference type="InterPro" id="IPR015422">
    <property type="entry name" value="PyrdxlP-dep_Trfase_small"/>
</dbReference>
<dbReference type="PROSITE" id="PS00105">
    <property type="entry name" value="AA_TRANSFER_CLASS_1"/>
    <property type="match status" value="1"/>
</dbReference>
<evidence type="ECO:0000256" key="6">
    <source>
        <dbReference type="ARBA" id="ARBA00022576"/>
    </source>
</evidence>
<evidence type="ECO:0000313" key="15">
    <source>
        <dbReference type="EMBL" id="KAK3590019.1"/>
    </source>
</evidence>
<evidence type="ECO:0000256" key="4">
    <source>
        <dbReference type="ARBA" id="ARBA00011738"/>
    </source>
</evidence>
<comment type="catalytic activity">
    <reaction evidence="11">
        <text>3-sulfino-L-alanine + 2-oxoglutarate = 3-sulfinopyruvate + L-glutamate</text>
        <dbReference type="Rhea" id="RHEA:70295"/>
        <dbReference type="ChEBI" id="CHEBI:16810"/>
        <dbReference type="ChEBI" id="CHEBI:29985"/>
        <dbReference type="ChEBI" id="CHEBI:61085"/>
        <dbReference type="ChEBI" id="CHEBI:140699"/>
    </reaction>
    <physiologicalReaction direction="right-to-left" evidence="11">
        <dbReference type="Rhea" id="RHEA:70297"/>
    </physiologicalReaction>
</comment>
<comment type="catalytic activity">
    <reaction evidence="10">
        <text>L-aspartate + 2-oxoglutarate = oxaloacetate + L-glutamate</text>
        <dbReference type="Rhea" id="RHEA:21824"/>
        <dbReference type="ChEBI" id="CHEBI:16452"/>
        <dbReference type="ChEBI" id="CHEBI:16810"/>
        <dbReference type="ChEBI" id="CHEBI:29985"/>
        <dbReference type="ChEBI" id="CHEBI:29991"/>
        <dbReference type="EC" id="2.6.1.1"/>
    </reaction>
    <physiologicalReaction direction="left-to-right" evidence="10">
        <dbReference type="Rhea" id="RHEA:21825"/>
    </physiologicalReaction>
</comment>
<dbReference type="CDD" id="cd00609">
    <property type="entry name" value="AAT_like"/>
    <property type="match status" value="1"/>
</dbReference>
<comment type="catalytic activity">
    <reaction evidence="9">
        <text>(2S)-2-aminobutanoate + 2-oxoglutarate = 2-oxobutanoate + L-glutamate</text>
        <dbReference type="Rhea" id="RHEA:70223"/>
        <dbReference type="ChEBI" id="CHEBI:16763"/>
        <dbReference type="ChEBI" id="CHEBI:16810"/>
        <dbReference type="ChEBI" id="CHEBI:29985"/>
        <dbReference type="ChEBI" id="CHEBI:74359"/>
    </reaction>
    <physiologicalReaction direction="right-to-left" evidence="9">
        <dbReference type="Rhea" id="RHEA:70225"/>
    </physiologicalReaction>
</comment>
<evidence type="ECO:0000256" key="8">
    <source>
        <dbReference type="ARBA" id="ARBA00022898"/>
    </source>
</evidence>